<keyword evidence="2" id="KW-1185">Reference proteome</keyword>
<dbReference type="PATRIC" id="fig|796944.3.peg.1270"/>
<sequence length="393" mass="45007">MQKLQTVNAETLLYEPLEKPSFVVDSLIPTGLSLFCGSQKIGKSWLMLKLCLCVSQGIPLWDMPTMEGDVLYLCLEDTFCRIQDRLFRLTDEASGRLHFAVASCKLSDGLIVQLEDYLKDYPDSRLIVIDTLQKVRTASKDNAYASDYGDISLIKDFADRHSLAVIVVHHIRKQNDSDVFNKVSGTTGLTGSADATFVLEKEKRASDTAKLYVTGRDTPYQEYTLRFRDCRWELVERKTQEQLAKETIPDVLFRLVDFMRDKEEWIGTATELIPPILQMVDEGKIALTPAVELSFLKKDEQENLFATMESEEATPSLSQAQRMKQLSQSGRLDMDTIFAIMTEEKGNQKETLKINTSKLKKYFPKNTTPKQMEETIIKLLERELQRKRNRDSR</sequence>
<dbReference type="InterPro" id="IPR027417">
    <property type="entry name" value="P-loop_NTPase"/>
</dbReference>
<dbReference type="AlphaFoldDB" id="G9WU51"/>
<dbReference type="SUPFAM" id="SSF52540">
    <property type="entry name" value="P-loop containing nucleoside triphosphate hydrolases"/>
    <property type="match status" value="1"/>
</dbReference>
<dbReference type="EMBL" id="AFZD01000016">
    <property type="protein sequence ID" value="EHL12254.1"/>
    <property type="molecule type" value="Genomic_DNA"/>
</dbReference>
<evidence type="ECO:0008006" key="3">
    <source>
        <dbReference type="Google" id="ProtNLM"/>
    </source>
</evidence>
<proteinExistence type="predicted"/>
<comment type="caution">
    <text evidence="1">The sequence shown here is derived from an EMBL/GenBank/DDBJ whole genome shotgun (WGS) entry which is preliminary data.</text>
</comment>
<evidence type="ECO:0000313" key="2">
    <source>
        <dbReference type="Proteomes" id="UP000003527"/>
    </source>
</evidence>
<dbReference type="Proteomes" id="UP000003527">
    <property type="component" value="Unassembled WGS sequence"/>
</dbReference>
<organism evidence="1 2">
    <name type="scientific">Oribacterium asaccharolyticum ACB7</name>
    <dbReference type="NCBI Taxonomy" id="796944"/>
    <lineage>
        <taxon>Bacteria</taxon>
        <taxon>Bacillati</taxon>
        <taxon>Bacillota</taxon>
        <taxon>Clostridia</taxon>
        <taxon>Lachnospirales</taxon>
        <taxon>Lachnospiraceae</taxon>
        <taxon>Oribacterium</taxon>
    </lineage>
</organism>
<dbReference type="RefSeq" id="WP_009536449.1">
    <property type="nucleotide sequence ID" value="NZ_JH414504.1"/>
</dbReference>
<protein>
    <recommendedName>
        <fullName evidence="3">ATPase</fullName>
    </recommendedName>
</protein>
<name>G9WU51_9FIRM</name>
<dbReference type="Pfam" id="PF13481">
    <property type="entry name" value="AAA_25"/>
    <property type="match status" value="1"/>
</dbReference>
<gene>
    <name evidence="1" type="ORF">HMPREF9624_00561</name>
</gene>
<dbReference type="HOGENOM" id="CLU_701781_0_0_9"/>
<dbReference type="Gene3D" id="3.40.50.300">
    <property type="entry name" value="P-loop containing nucleotide triphosphate hydrolases"/>
    <property type="match status" value="1"/>
</dbReference>
<accession>G9WU51</accession>
<dbReference type="Gene3D" id="1.10.10.2830">
    <property type="match status" value="1"/>
</dbReference>
<evidence type="ECO:0000313" key="1">
    <source>
        <dbReference type="EMBL" id="EHL12254.1"/>
    </source>
</evidence>
<reference evidence="1 2" key="1">
    <citation type="submission" date="2011-08" db="EMBL/GenBank/DDBJ databases">
        <title>The Genome Sequence of Oribacterium sp. ACB7.</title>
        <authorList>
            <consortium name="The Broad Institute Genome Sequencing Platform"/>
            <person name="Earl A."/>
            <person name="Ward D."/>
            <person name="Feldgarden M."/>
            <person name="Gevers D."/>
            <person name="Sizova M."/>
            <person name="Hazen A."/>
            <person name="Epstein S."/>
            <person name="Young S.K."/>
            <person name="Zeng Q."/>
            <person name="Gargeya S."/>
            <person name="Fitzgerald M."/>
            <person name="Haas B."/>
            <person name="Abouelleil A."/>
            <person name="Alvarado L."/>
            <person name="Arachchi H.M."/>
            <person name="Berlin A."/>
            <person name="Brown A."/>
            <person name="Chapman S.B."/>
            <person name="Chen Z."/>
            <person name="Dunbar C."/>
            <person name="Freedman E."/>
            <person name="Gearin G."/>
            <person name="Gellesch M."/>
            <person name="Goldberg J."/>
            <person name="Griggs A."/>
            <person name="Gujja S."/>
            <person name="Heiman D."/>
            <person name="Howarth C."/>
            <person name="Larson L."/>
            <person name="Lui A."/>
            <person name="MacDonald P.J.P."/>
            <person name="Montmayeur A."/>
            <person name="Murphy C."/>
            <person name="Neiman D."/>
            <person name="Pearson M."/>
            <person name="Priest M."/>
            <person name="Roberts A."/>
            <person name="Saif S."/>
            <person name="Shea T."/>
            <person name="Shenoy N."/>
            <person name="Sisk P."/>
            <person name="Stolte C."/>
            <person name="Sykes S."/>
            <person name="Wortman J."/>
            <person name="Nusbaum C."/>
            <person name="Birren B."/>
        </authorList>
    </citation>
    <scope>NUCLEOTIDE SEQUENCE [LARGE SCALE GENOMIC DNA]</scope>
    <source>
        <strain evidence="1 2">ACB7</strain>
    </source>
</reference>